<dbReference type="PROSITE" id="PS51186">
    <property type="entry name" value="GNAT"/>
    <property type="match status" value="1"/>
</dbReference>
<evidence type="ECO:0000313" key="4">
    <source>
        <dbReference type="Proteomes" id="UP000783213"/>
    </source>
</evidence>
<organism evidence="3 4">
    <name type="scientific">Botrytis deweyae</name>
    <dbReference type="NCBI Taxonomy" id="2478750"/>
    <lineage>
        <taxon>Eukaryota</taxon>
        <taxon>Fungi</taxon>
        <taxon>Dikarya</taxon>
        <taxon>Ascomycota</taxon>
        <taxon>Pezizomycotina</taxon>
        <taxon>Leotiomycetes</taxon>
        <taxon>Helotiales</taxon>
        <taxon>Sclerotiniaceae</taxon>
        <taxon>Botrytis</taxon>
    </lineage>
</organism>
<evidence type="ECO:0000259" key="2">
    <source>
        <dbReference type="PROSITE" id="PS51186"/>
    </source>
</evidence>
<dbReference type="EMBL" id="RCSX01000026">
    <property type="protein sequence ID" value="KAF7919886.1"/>
    <property type="molecule type" value="Genomic_DNA"/>
</dbReference>
<reference evidence="3 4" key="1">
    <citation type="journal article" date="2020" name="Genome Biol. Evol.">
        <title>Comparative genomics of Sclerotiniaceae.</title>
        <authorList>
            <person name="Valero Jimenez C.A."/>
            <person name="Steentjes M."/>
            <person name="Scholten O.E."/>
            <person name="Van Kan J.A.L."/>
        </authorList>
    </citation>
    <scope>NUCLEOTIDE SEQUENCE [LARGE SCALE GENOMIC DNA]</scope>
    <source>
        <strain evidence="3 4">B1</strain>
    </source>
</reference>
<feature type="region of interest" description="Disordered" evidence="1">
    <location>
        <begin position="1"/>
        <end position="50"/>
    </location>
</feature>
<name>A0ABQ7IC61_9HELO</name>
<evidence type="ECO:0000313" key="3">
    <source>
        <dbReference type="EMBL" id="KAF7919886.1"/>
    </source>
</evidence>
<dbReference type="CDD" id="cd04301">
    <property type="entry name" value="NAT_SF"/>
    <property type="match status" value="1"/>
</dbReference>
<feature type="domain" description="N-acetyltransferase" evidence="2">
    <location>
        <begin position="245"/>
        <end position="351"/>
    </location>
</feature>
<proteinExistence type="predicted"/>
<accession>A0ABQ7IC61</accession>
<dbReference type="RefSeq" id="XP_038806807.1">
    <property type="nucleotide sequence ID" value="XM_038956741.1"/>
</dbReference>
<dbReference type="Proteomes" id="UP000783213">
    <property type="component" value="Unassembled WGS sequence"/>
</dbReference>
<sequence>MSDFPTKAHGKRKAGGENPASHLKPSNISKRTKIDSSENIFSPGEDVSPVNSEKTIIDLTAEHSASPLTSSLVSELVFEEFDEETHDDFDEYREYDYDLDDKFKYESRDEGDDDDDDYSFKKEFETKVYIVKGMTAQCMLSIYVIKDEQDIKWLDIIRVECFYKGYRVGRAVGSYIHRQGIKSNFLSMMELPSYKMEEIAGELFNKFGCLLRKFKEHVIQRGTGAWGAEMDVGPLFLLEEIEITDEGFRRKGLGRAMVKALIQKSQAQAHPFRRLHVITKPDWTLDHKEAFGKSSRQCAIKRQPLDSAIAFYRSLGFRRIGSSDCFGFSVDPKHKAHSINVDADYDPPRIDEELEISEDLFDASSLDSLDEAARKSLAKLKPRFPLQHAIKTLPDAELVAFFKSFDSKNGSGWKEIDSHHNNVLHHAGGVYAVYAMKWLIKNIDPEQELAQARNIEGLTPLEALQDEIDIFDKRVGIPFGAVACMSLLKYRYLPSSPLNTQALRLKYGCTCGECIEGFVSPRMKLTLLHCAVTITQSISYDPSFFGRYLCNPSFSISVPEDLMKTFRQKNHQPRIIKLFGPIIEVLDSNCVPRVHNLKTLSATYNDVDDDDLKAALAMTIAYAKENFLENCDLSFLHDLVDEIGEAKECTNDYEFELVHRQCCWNVSKKG</sequence>
<protein>
    <recommendedName>
        <fullName evidence="2">N-acetyltransferase domain-containing protein</fullName>
    </recommendedName>
</protein>
<keyword evidence="4" id="KW-1185">Reference proteome</keyword>
<dbReference type="GeneID" id="62235891"/>
<comment type="caution">
    <text evidence="3">The sequence shown here is derived from an EMBL/GenBank/DDBJ whole genome shotgun (WGS) entry which is preliminary data.</text>
</comment>
<dbReference type="SUPFAM" id="SSF55729">
    <property type="entry name" value="Acyl-CoA N-acyltransferases (Nat)"/>
    <property type="match status" value="1"/>
</dbReference>
<dbReference type="InterPro" id="IPR000182">
    <property type="entry name" value="GNAT_dom"/>
</dbReference>
<gene>
    <name evidence="3" type="ORF">EAE98_009120</name>
</gene>
<evidence type="ECO:0000256" key="1">
    <source>
        <dbReference type="SAM" id="MobiDB-lite"/>
    </source>
</evidence>
<dbReference type="Gene3D" id="3.40.630.30">
    <property type="match status" value="1"/>
</dbReference>
<dbReference type="InterPro" id="IPR016181">
    <property type="entry name" value="Acyl_CoA_acyltransferase"/>
</dbReference>